<proteinExistence type="predicted"/>
<keyword evidence="1" id="KW-0472">Membrane</keyword>
<comment type="caution">
    <text evidence="2">The sequence shown here is derived from an EMBL/GenBank/DDBJ whole genome shotgun (WGS) entry which is preliminary data.</text>
</comment>
<accession>A0A5E6MAY2</accession>
<feature type="transmembrane region" description="Helical" evidence="1">
    <location>
        <begin position="71"/>
        <end position="92"/>
    </location>
</feature>
<dbReference type="EMBL" id="CABFUZ020000089">
    <property type="protein sequence ID" value="VVM05479.1"/>
    <property type="molecule type" value="Genomic_DNA"/>
</dbReference>
<gene>
    <name evidence="2" type="ORF">MAMC_00611</name>
</gene>
<keyword evidence="1" id="KW-1133">Transmembrane helix</keyword>
<evidence type="ECO:0000313" key="3">
    <source>
        <dbReference type="Proteomes" id="UP000381693"/>
    </source>
</evidence>
<reference evidence="2" key="1">
    <citation type="submission" date="2019-09" db="EMBL/GenBank/DDBJ databases">
        <authorList>
            <person name="Cremers G."/>
        </authorList>
    </citation>
    <scope>NUCLEOTIDE SEQUENCE [LARGE SCALE GENOMIC DNA]</scope>
    <source>
        <strain evidence="2">3B</strain>
    </source>
</reference>
<sequence length="101" mass="10941">MIVSQRAAKRKKMNSLPLILAQTSSLSQPVISVIQAAYEQILTPVSLELLSLYTIYLGLSHSIHTVEMERWFAFFAGALVIVSATGLGQIFLQAFSGSGSP</sequence>
<dbReference type="AlphaFoldDB" id="A0A5E6MAY2"/>
<evidence type="ECO:0000313" key="2">
    <source>
        <dbReference type="EMBL" id="VVM05479.1"/>
    </source>
</evidence>
<name>A0A5E6MAY2_9BACT</name>
<keyword evidence="1" id="KW-0812">Transmembrane</keyword>
<protein>
    <submittedName>
        <fullName evidence="2">Uncharacterized protein</fullName>
    </submittedName>
</protein>
<keyword evidence="3" id="KW-1185">Reference proteome</keyword>
<evidence type="ECO:0000256" key="1">
    <source>
        <dbReference type="SAM" id="Phobius"/>
    </source>
</evidence>
<dbReference type="Proteomes" id="UP000381693">
    <property type="component" value="Unassembled WGS sequence"/>
</dbReference>
<organism evidence="2 3">
    <name type="scientific">Methylacidimicrobium cyclopophantes</name>
    <dbReference type="NCBI Taxonomy" id="1041766"/>
    <lineage>
        <taxon>Bacteria</taxon>
        <taxon>Pseudomonadati</taxon>
        <taxon>Verrucomicrobiota</taxon>
        <taxon>Methylacidimicrobium</taxon>
    </lineage>
</organism>